<dbReference type="SUPFAM" id="SSF52821">
    <property type="entry name" value="Rhodanese/Cell cycle control phosphatase"/>
    <property type="match status" value="2"/>
</dbReference>
<keyword evidence="5" id="KW-1185">Reference proteome</keyword>
<evidence type="ECO:0000313" key="5">
    <source>
        <dbReference type="Proteomes" id="UP000532440"/>
    </source>
</evidence>
<dbReference type="GO" id="GO:0004792">
    <property type="term" value="F:thiosulfate-cyanide sulfurtransferase activity"/>
    <property type="evidence" value="ECO:0007669"/>
    <property type="project" value="UniProtKB-EC"/>
</dbReference>
<dbReference type="Proteomes" id="UP000532440">
    <property type="component" value="Unassembled WGS sequence"/>
</dbReference>
<dbReference type="GO" id="GO:0016784">
    <property type="term" value="F:3-mercaptopyruvate sulfurtransferase activity"/>
    <property type="evidence" value="ECO:0007669"/>
    <property type="project" value="UniProtKB-EC"/>
</dbReference>
<feature type="domain" description="Rhodanese" evidence="3">
    <location>
        <begin position="37"/>
        <end position="154"/>
    </location>
</feature>
<sequence length="319" mass="33952">MRRFTASLILASALGLGLPAAFAAPLLTPAELAERVSSPAVRILDIRDGKNEAGKTPYELGHLPGAVHAPYSQWRGTADNPGKLPDTAKLSALLQRLGLDANTEVVVVHQGKDATDFGAAARVYWTLKTAGLSKLSILNGGVQAWQAAGKPLSTEAPSVAPSTYVAKIDPRLVATRAEVEKAVASSSSRLLDARPADFFAGETRHVAAKVPGTIQGATNVSHAVWFGKDGRAMLPADEVRRVAQRNGIETGKDDTTTVSFCNTGHWAATNWFVLSEVLGDRNVKMYPESMVEWSAAGLPMANVPNRLKQLLIDLKLATK</sequence>
<keyword evidence="2" id="KW-0732">Signal</keyword>
<keyword evidence="4" id="KW-0808">Transferase</keyword>
<comment type="caution">
    <text evidence="4">The sequence shown here is derived from an EMBL/GenBank/DDBJ whole genome shotgun (WGS) entry which is preliminary data.</text>
</comment>
<dbReference type="PROSITE" id="PS50206">
    <property type="entry name" value="RHODANESE_3"/>
    <property type="match status" value="2"/>
</dbReference>
<dbReference type="EC" id="2.8.1.1" evidence="4"/>
<dbReference type="AlphaFoldDB" id="A0A7W8MAY6"/>
<dbReference type="InterPro" id="IPR001763">
    <property type="entry name" value="Rhodanese-like_dom"/>
</dbReference>
<dbReference type="Gene3D" id="3.40.250.10">
    <property type="entry name" value="Rhodanese-like domain"/>
    <property type="match status" value="2"/>
</dbReference>
<protein>
    <submittedName>
        <fullName evidence="4">Thiosulfate/3-mercaptopyruvate sulfurtransferase</fullName>
        <ecNumber evidence="4">2.8.1.1</ecNumber>
        <ecNumber evidence="4">2.8.1.2</ecNumber>
    </submittedName>
</protein>
<keyword evidence="1" id="KW-0677">Repeat</keyword>
<evidence type="ECO:0000256" key="1">
    <source>
        <dbReference type="ARBA" id="ARBA00022737"/>
    </source>
</evidence>
<keyword evidence="4" id="KW-0670">Pyruvate</keyword>
<reference evidence="4 5" key="1">
    <citation type="submission" date="2020-08" db="EMBL/GenBank/DDBJ databases">
        <title>Genomic Encyclopedia of Type Strains, Phase IV (KMG-IV): sequencing the most valuable type-strain genomes for metagenomic binning, comparative biology and taxonomic classification.</title>
        <authorList>
            <person name="Goeker M."/>
        </authorList>
    </citation>
    <scope>NUCLEOTIDE SEQUENCE [LARGE SCALE GENOMIC DNA]</scope>
    <source>
        <strain evidence="4 5">DSM 29781</strain>
    </source>
</reference>
<organism evidence="4 5">
    <name type="scientific">Quisquiliibacterium transsilvanicum</name>
    <dbReference type="NCBI Taxonomy" id="1549638"/>
    <lineage>
        <taxon>Bacteria</taxon>
        <taxon>Pseudomonadati</taxon>
        <taxon>Pseudomonadota</taxon>
        <taxon>Betaproteobacteria</taxon>
        <taxon>Burkholderiales</taxon>
        <taxon>Burkholderiaceae</taxon>
        <taxon>Quisquiliibacterium</taxon>
    </lineage>
</organism>
<evidence type="ECO:0000256" key="2">
    <source>
        <dbReference type="SAM" id="SignalP"/>
    </source>
</evidence>
<feature type="signal peptide" evidence="2">
    <location>
        <begin position="1"/>
        <end position="23"/>
    </location>
</feature>
<gene>
    <name evidence="4" type="ORF">HNQ70_003614</name>
</gene>
<dbReference type="InterPro" id="IPR036873">
    <property type="entry name" value="Rhodanese-like_dom_sf"/>
</dbReference>
<feature type="chain" id="PRO_5031179522" evidence="2">
    <location>
        <begin position="24"/>
        <end position="319"/>
    </location>
</feature>
<dbReference type="RefSeq" id="WP_183970346.1">
    <property type="nucleotide sequence ID" value="NZ_BAABEW010000020.1"/>
</dbReference>
<feature type="domain" description="Rhodanese" evidence="3">
    <location>
        <begin position="184"/>
        <end position="302"/>
    </location>
</feature>
<evidence type="ECO:0000259" key="3">
    <source>
        <dbReference type="PROSITE" id="PS50206"/>
    </source>
</evidence>
<evidence type="ECO:0000313" key="4">
    <source>
        <dbReference type="EMBL" id="MBB5273584.1"/>
    </source>
</evidence>
<dbReference type="PANTHER" id="PTHR43855">
    <property type="entry name" value="THIOSULFATE SULFURTRANSFERASE"/>
    <property type="match status" value="1"/>
</dbReference>
<dbReference type="EC" id="2.8.1.2" evidence="4"/>
<accession>A0A7W8MAY6</accession>
<dbReference type="PANTHER" id="PTHR43855:SF1">
    <property type="entry name" value="THIOSULFATE SULFURTRANSFERASE"/>
    <property type="match status" value="1"/>
</dbReference>
<name>A0A7W8MAY6_9BURK</name>
<dbReference type="CDD" id="cd01448">
    <property type="entry name" value="TST_Repeat_1"/>
    <property type="match status" value="1"/>
</dbReference>
<dbReference type="EMBL" id="JACHGB010000007">
    <property type="protein sequence ID" value="MBB5273584.1"/>
    <property type="molecule type" value="Genomic_DNA"/>
</dbReference>
<dbReference type="Pfam" id="PF00581">
    <property type="entry name" value="Rhodanese"/>
    <property type="match status" value="2"/>
</dbReference>
<proteinExistence type="predicted"/>
<dbReference type="SMART" id="SM00450">
    <property type="entry name" value="RHOD"/>
    <property type="match status" value="2"/>
</dbReference>
<dbReference type="InterPro" id="IPR051126">
    <property type="entry name" value="Thiosulfate_sulfurtransferase"/>
</dbReference>